<organism evidence="3 4">
    <name type="scientific">Sipha flava</name>
    <name type="common">yellow sugarcane aphid</name>
    <dbReference type="NCBI Taxonomy" id="143950"/>
    <lineage>
        <taxon>Eukaryota</taxon>
        <taxon>Metazoa</taxon>
        <taxon>Ecdysozoa</taxon>
        <taxon>Arthropoda</taxon>
        <taxon>Hexapoda</taxon>
        <taxon>Insecta</taxon>
        <taxon>Pterygota</taxon>
        <taxon>Neoptera</taxon>
        <taxon>Paraneoptera</taxon>
        <taxon>Hemiptera</taxon>
        <taxon>Sternorrhyncha</taxon>
        <taxon>Aphidomorpha</taxon>
        <taxon>Aphidoidea</taxon>
        <taxon>Aphididae</taxon>
        <taxon>Sipha</taxon>
    </lineage>
</organism>
<name>A0A8B8GN94_9HEMI</name>
<gene>
    <name evidence="4" type="primary">LOC112693116</name>
</gene>
<dbReference type="PANTHER" id="PTHR10642">
    <property type="entry name" value="RIBONUCLEASE H1"/>
    <property type="match status" value="1"/>
</dbReference>
<accession>A0A8B8GN94</accession>
<proteinExistence type="inferred from homology"/>
<dbReference type="GO" id="GO:0043137">
    <property type="term" value="P:DNA replication, removal of RNA primer"/>
    <property type="evidence" value="ECO:0007669"/>
    <property type="project" value="TreeGrafter"/>
</dbReference>
<sequence length="345" mass="39906">MTTASRRALNSQKIMENIKDTLKKINFSHIGMITRENALVPPWTAKLDINLEINILQKNVTLPHTYRQYFMQIRELFKDYTEIYTDGSKSDKGVGAAVACQDTEIMLRLPNECSIYTAEAQAIIQALDLIKNKNIQKAIIFSDSLSTLKSIQNSIRPNEIARTIQNQIYTLQKENIIIQIIWIPSHTNIIGNERADKLAKEAIVSPNAIQCQVYSIADIKQIIKKTILNIWQNEWKSSNTKLNEIKNHILPWPNNTLTRKEEVVINRLRIGHTRLTHAFLMKKEDPPICPTCNDPMTVKHIINDCRKYELQRQKYNLTNHIAENLNIDTTNVLKFLRDTELHKKI</sequence>
<dbReference type="InterPro" id="IPR002156">
    <property type="entry name" value="RNaseH_domain"/>
</dbReference>
<evidence type="ECO:0000259" key="2">
    <source>
        <dbReference type="PROSITE" id="PS50879"/>
    </source>
</evidence>
<dbReference type="Gene3D" id="3.30.420.10">
    <property type="entry name" value="Ribonuclease H-like superfamily/Ribonuclease H"/>
    <property type="match status" value="1"/>
</dbReference>
<comment type="similarity">
    <text evidence="1">Belongs to the RNase H family.</text>
</comment>
<reference evidence="4" key="1">
    <citation type="submission" date="2025-08" db="UniProtKB">
        <authorList>
            <consortium name="RefSeq"/>
        </authorList>
    </citation>
    <scope>IDENTIFICATION</scope>
    <source>
        <tissue evidence="4">Whole body</tissue>
    </source>
</reference>
<dbReference type="GO" id="GO:0003676">
    <property type="term" value="F:nucleic acid binding"/>
    <property type="evidence" value="ECO:0007669"/>
    <property type="project" value="InterPro"/>
</dbReference>
<dbReference type="GeneID" id="112693116"/>
<dbReference type="InterPro" id="IPR036397">
    <property type="entry name" value="RNaseH_sf"/>
</dbReference>
<evidence type="ECO:0000256" key="1">
    <source>
        <dbReference type="ARBA" id="ARBA00005300"/>
    </source>
</evidence>
<dbReference type="InterPro" id="IPR050092">
    <property type="entry name" value="RNase_H"/>
</dbReference>
<feature type="domain" description="RNase H type-1" evidence="2">
    <location>
        <begin position="77"/>
        <end position="204"/>
    </location>
</feature>
<dbReference type="PROSITE" id="PS50879">
    <property type="entry name" value="RNASE_H_1"/>
    <property type="match status" value="1"/>
</dbReference>
<dbReference type="SUPFAM" id="SSF53098">
    <property type="entry name" value="Ribonuclease H-like"/>
    <property type="match status" value="1"/>
</dbReference>
<dbReference type="InterPro" id="IPR012337">
    <property type="entry name" value="RNaseH-like_sf"/>
</dbReference>
<dbReference type="Proteomes" id="UP000694846">
    <property type="component" value="Unplaced"/>
</dbReference>
<evidence type="ECO:0000313" key="3">
    <source>
        <dbReference type="Proteomes" id="UP000694846"/>
    </source>
</evidence>
<dbReference type="CDD" id="cd09276">
    <property type="entry name" value="Rnase_HI_RT_non_LTR"/>
    <property type="match status" value="1"/>
</dbReference>
<dbReference type="GO" id="GO:0004523">
    <property type="term" value="F:RNA-DNA hybrid ribonuclease activity"/>
    <property type="evidence" value="ECO:0007669"/>
    <property type="project" value="InterPro"/>
</dbReference>
<protein>
    <submittedName>
        <fullName evidence="4">Uncharacterized protein LOC112693116</fullName>
    </submittedName>
</protein>
<evidence type="ECO:0000313" key="4">
    <source>
        <dbReference type="RefSeq" id="XP_025423827.1"/>
    </source>
</evidence>
<keyword evidence="3" id="KW-1185">Reference proteome</keyword>
<dbReference type="AlphaFoldDB" id="A0A8B8GN94"/>
<dbReference type="Pfam" id="PF00075">
    <property type="entry name" value="RNase_H"/>
    <property type="match status" value="1"/>
</dbReference>
<dbReference type="PANTHER" id="PTHR10642:SF25">
    <property type="entry name" value="RNASE H TYPE-1 DOMAIN-CONTAINING PROTEIN"/>
    <property type="match status" value="1"/>
</dbReference>
<dbReference type="OrthoDB" id="6621833at2759"/>
<dbReference type="RefSeq" id="XP_025423827.1">
    <property type="nucleotide sequence ID" value="XM_025568042.1"/>
</dbReference>